<dbReference type="KEGG" id="fpf:DCC35_09890"/>
<keyword evidence="4" id="KW-1185">Reference proteome</keyword>
<evidence type="ECO:0000313" key="4">
    <source>
        <dbReference type="Proteomes" id="UP000298616"/>
    </source>
</evidence>
<evidence type="ECO:0000313" key="3">
    <source>
        <dbReference type="EMBL" id="QCK15034.1"/>
    </source>
</evidence>
<dbReference type="SUPFAM" id="SSF51735">
    <property type="entry name" value="NAD(P)-binding Rossmann-fold domains"/>
    <property type="match status" value="1"/>
</dbReference>
<dbReference type="InterPro" id="IPR001509">
    <property type="entry name" value="Epimerase_deHydtase"/>
</dbReference>
<comment type="similarity">
    <text evidence="1">Belongs to the NAD(P)-dependent epimerase/dehydratase family.</text>
</comment>
<dbReference type="RefSeq" id="WP_137090620.1">
    <property type="nucleotide sequence ID" value="NZ_CP028923.1"/>
</dbReference>
<dbReference type="Pfam" id="PF01370">
    <property type="entry name" value="Epimerase"/>
    <property type="match status" value="1"/>
</dbReference>
<name>A0A4D7K2C3_9BACT</name>
<feature type="domain" description="NAD-dependent epimerase/dehydratase" evidence="2">
    <location>
        <begin position="3"/>
        <end position="237"/>
    </location>
</feature>
<dbReference type="EMBL" id="CP028923">
    <property type="protein sequence ID" value="QCK15034.1"/>
    <property type="molecule type" value="Genomic_DNA"/>
</dbReference>
<dbReference type="Gene3D" id="3.40.50.720">
    <property type="entry name" value="NAD(P)-binding Rossmann-like Domain"/>
    <property type="match status" value="1"/>
</dbReference>
<dbReference type="CDD" id="cd08946">
    <property type="entry name" value="SDR_e"/>
    <property type="match status" value="1"/>
</dbReference>
<dbReference type="InterPro" id="IPR036291">
    <property type="entry name" value="NAD(P)-bd_dom_sf"/>
</dbReference>
<organism evidence="3 4">
    <name type="scientific">Mangrovivirga cuniculi</name>
    <dbReference type="NCBI Taxonomy" id="2715131"/>
    <lineage>
        <taxon>Bacteria</taxon>
        <taxon>Pseudomonadati</taxon>
        <taxon>Bacteroidota</taxon>
        <taxon>Cytophagia</taxon>
        <taxon>Cytophagales</taxon>
        <taxon>Mangrovivirgaceae</taxon>
        <taxon>Mangrovivirga</taxon>
    </lineage>
</organism>
<accession>A0A4D7K2C3</accession>
<dbReference type="AlphaFoldDB" id="A0A4D7K2C3"/>
<dbReference type="PANTHER" id="PTHR43000">
    <property type="entry name" value="DTDP-D-GLUCOSE 4,6-DEHYDRATASE-RELATED"/>
    <property type="match status" value="1"/>
</dbReference>
<dbReference type="OrthoDB" id="9801785at2"/>
<evidence type="ECO:0000256" key="1">
    <source>
        <dbReference type="ARBA" id="ARBA00007637"/>
    </source>
</evidence>
<protein>
    <submittedName>
        <fullName evidence="3">ADP-glyceromanno-heptose 6-epimerase</fullName>
    </submittedName>
</protein>
<dbReference type="Proteomes" id="UP000298616">
    <property type="component" value="Chromosome"/>
</dbReference>
<evidence type="ECO:0000259" key="2">
    <source>
        <dbReference type="Pfam" id="PF01370"/>
    </source>
</evidence>
<sequence length="306" mass="35135">MRILITGGTGYIGTALTSTLLERNDVEEVIVFDNLSKQNYNFFLGHTYSNKEKLTFIEGDLLDSRSLKQALDGVDVVYHLAAKVTTPFANSDPHFFEQVNHWGTAELVYALEESKVKKLIYAGSTSVYGSSKEEVTEGTEPNPRTFYGISKMRGEEHVQRLVDKMDTYILRCGNVYGYNKSMRFDAVINRFMFEANCNGRITIHGNGKQGRAFIHIDLLTKVLKEIAFNEVEKGTYNVVDRNLSVLDLVDVMKEIYPELEYLFINQHLKLRELRVSQDSALRSQIDYTNERSLKDELLDFKERFSF</sequence>
<reference evidence="3 4" key="1">
    <citation type="submission" date="2018-04" db="EMBL/GenBank/DDBJ databases">
        <title>Complete genome uncultured novel isolate.</title>
        <authorList>
            <person name="Merlino G."/>
        </authorList>
    </citation>
    <scope>NUCLEOTIDE SEQUENCE [LARGE SCALE GENOMIC DNA]</scope>
    <source>
        <strain evidence="4">R1DC9</strain>
    </source>
</reference>
<proteinExistence type="inferred from homology"/>
<gene>
    <name evidence="3" type="ORF">DCC35_09890</name>
</gene>